<feature type="transmembrane region" description="Helical" evidence="5">
    <location>
        <begin position="87"/>
        <end position="110"/>
    </location>
</feature>
<dbReference type="Gene3D" id="1.20.1110.10">
    <property type="entry name" value="Calcium-transporting ATPase, transmembrane domain"/>
    <property type="match status" value="1"/>
</dbReference>
<evidence type="ECO:0000256" key="3">
    <source>
        <dbReference type="ARBA" id="ARBA00022553"/>
    </source>
</evidence>
<dbReference type="InterPro" id="IPR023298">
    <property type="entry name" value="ATPase_P-typ_TM_dom_sf"/>
</dbReference>
<dbReference type="EMBL" id="GISG01059934">
    <property type="protein sequence ID" value="MBA4627054.1"/>
    <property type="molecule type" value="Transcribed_RNA"/>
</dbReference>
<comment type="subcellular location">
    <subcellularLocation>
        <location evidence="1">Cell membrane</location>
        <topology evidence="1">Multi-pass membrane protein</topology>
    </subcellularLocation>
</comment>
<dbReference type="GO" id="GO:0005886">
    <property type="term" value="C:plasma membrane"/>
    <property type="evidence" value="ECO:0007669"/>
    <property type="project" value="UniProtKB-SubCell"/>
</dbReference>
<feature type="transmembrane region" description="Helical" evidence="5">
    <location>
        <begin position="20"/>
        <end position="37"/>
    </location>
</feature>
<protein>
    <recommendedName>
        <fullName evidence="6">Cation-transporting P-type ATPase C-terminal domain-containing protein</fullName>
    </recommendedName>
</protein>
<feature type="transmembrane region" description="Helical" evidence="5">
    <location>
        <begin position="49"/>
        <end position="67"/>
    </location>
</feature>
<dbReference type="Pfam" id="PF00689">
    <property type="entry name" value="Cation_ATPase_C"/>
    <property type="match status" value="1"/>
</dbReference>
<keyword evidence="5" id="KW-0472">Membrane</keyword>
<keyword evidence="5" id="KW-1133">Transmembrane helix</keyword>
<dbReference type="InterPro" id="IPR006415">
    <property type="entry name" value="P-type_ATPase_IIIB"/>
</dbReference>
<evidence type="ECO:0000256" key="5">
    <source>
        <dbReference type="SAM" id="Phobius"/>
    </source>
</evidence>
<dbReference type="AlphaFoldDB" id="A0A7C8YUK1"/>
<name>A0A7C8YUK1_OPUST</name>
<reference evidence="7" key="2">
    <citation type="submission" date="2020-07" db="EMBL/GenBank/DDBJ databases">
        <authorList>
            <person name="Vera ALvarez R."/>
            <person name="Arias-Moreno D.M."/>
            <person name="Jimenez-Jacinto V."/>
            <person name="Jimenez-Bremont J.F."/>
            <person name="Swaminathan K."/>
            <person name="Moose S.P."/>
            <person name="Guerrero-Gonzalez M.L."/>
            <person name="Marino-Ramirez L."/>
            <person name="Landsman D."/>
            <person name="Rodriguez-Kessler M."/>
            <person name="Delgado-Sanchez P."/>
        </authorList>
    </citation>
    <scope>NUCLEOTIDE SEQUENCE</scope>
    <source>
        <tissue evidence="7">Cladode</tissue>
    </source>
</reference>
<keyword evidence="5" id="KW-0812">Transmembrane</keyword>
<evidence type="ECO:0000256" key="1">
    <source>
        <dbReference type="ARBA" id="ARBA00004651"/>
    </source>
</evidence>
<reference evidence="7" key="1">
    <citation type="journal article" date="2013" name="J. Plant Res.">
        <title>Effect of fungi and light on seed germination of three Opuntia species from semiarid lands of central Mexico.</title>
        <authorList>
            <person name="Delgado-Sanchez P."/>
            <person name="Jimenez-Bremont J.F."/>
            <person name="Guerrero-Gonzalez Mde L."/>
            <person name="Flores J."/>
        </authorList>
    </citation>
    <scope>NUCLEOTIDE SEQUENCE</scope>
    <source>
        <tissue evidence="7">Cladode</tissue>
    </source>
</reference>
<dbReference type="SUPFAM" id="SSF81665">
    <property type="entry name" value="Calcium ATPase, transmembrane domain M"/>
    <property type="match status" value="1"/>
</dbReference>
<keyword evidence="3" id="KW-0597">Phosphoprotein</keyword>
<evidence type="ECO:0000259" key="6">
    <source>
        <dbReference type="Pfam" id="PF00689"/>
    </source>
</evidence>
<proteinExistence type="predicted"/>
<evidence type="ECO:0000313" key="7">
    <source>
        <dbReference type="EMBL" id="MBA4627054.1"/>
    </source>
</evidence>
<evidence type="ECO:0000256" key="4">
    <source>
        <dbReference type="ARBA" id="ARBA00022842"/>
    </source>
</evidence>
<dbReference type="GO" id="GO:0015444">
    <property type="term" value="F:P-type magnesium transporter activity"/>
    <property type="evidence" value="ECO:0007669"/>
    <property type="project" value="InterPro"/>
</dbReference>
<sequence>MFLWFYYEAFTIPKKEFFRAAVFVEGLLMQTLIIHLIRTEKIPFIQEVASWPVILATVLISTLGILIPETPVGKAIGFAHLPLTYFGFLVVLFFSYFMIGQLVKMLYIWVYKKWL</sequence>
<accession>A0A7C8YUK1</accession>
<dbReference type="InterPro" id="IPR006068">
    <property type="entry name" value="ATPase_P-typ_cation-transptr_C"/>
</dbReference>
<dbReference type="PRINTS" id="PR01836">
    <property type="entry name" value="MGATPASE"/>
</dbReference>
<feature type="domain" description="Cation-transporting P-type ATPase C-terminal" evidence="6">
    <location>
        <begin position="3"/>
        <end position="106"/>
    </location>
</feature>
<evidence type="ECO:0000256" key="2">
    <source>
        <dbReference type="ARBA" id="ARBA00022475"/>
    </source>
</evidence>
<keyword evidence="4" id="KW-0460">Magnesium</keyword>
<keyword evidence="2" id="KW-1003">Cell membrane</keyword>
<organism evidence="7">
    <name type="scientific">Opuntia streptacantha</name>
    <name type="common">Prickly pear cactus</name>
    <name type="synonym">Opuntia cardona</name>
    <dbReference type="NCBI Taxonomy" id="393608"/>
    <lineage>
        <taxon>Eukaryota</taxon>
        <taxon>Viridiplantae</taxon>
        <taxon>Streptophyta</taxon>
        <taxon>Embryophyta</taxon>
        <taxon>Tracheophyta</taxon>
        <taxon>Spermatophyta</taxon>
        <taxon>Magnoliopsida</taxon>
        <taxon>eudicotyledons</taxon>
        <taxon>Gunneridae</taxon>
        <taxon>Pentapetalae</taxon>
        <taxon>Caryophyllales</taxon>
        <taxon>Cactineae</taxon>
        <taxon>Cactaceae</taxon>
        <taxon>Opuntioideae</taxon>
        <taxon>Opuntia</taxon>
    </lineage>
</organism>